<feature type="transmembrane region" description="Helical" evidence="7">
    <location>
        <begin position="52"/>
        <end position="71"/>
    </location>
</feature>
<dbReference type="GO" id="GO:0005886">
    <property type="term" value="C:plasma membrane"/>
    <property type="evidence" value="ECO:0007669"/>
    <property type="project" value="UniProtKB-SubCell"/>
</dbReference>
<dbReference type="SUPFAM" id="SSF103473">
    <property type="entry name" value="MFS general substrate transporter"/>
    <property type="match status" value="1"/>
</dbReference>
<evidence type="ECO:0000313" key="10">
    <source>
        <dbReference type="Proteomes" id="UP000015503"/>
    </source>
</evidence>
<dbReference type="AlphaFoldDB" id="S6AET9"/>
<evidence type="ECO:0000256" key="3">
    <source>
        <dbReference type="ARBA" id="ARBA00022475"/>
    </source>
</evidence>
<feature type="transmembrane region" description="Helical" evidence="7">
    <location>
        <begin position="274"/>
        <end position="295"/>
    </location>
</feature>
<keyword evidence="2" id="KW-0813">Transport</keyword>
<feature type="transmembrane region" description="Helical" evidence="7">
    <location>
        <begin position="441"/>
        <end position="461"/>
    </location>
</feature>
<dbReference type="InterPro" id="IPR020846">
    <property type="entry name" value="MFS_dom"/>
</dbReference>
<dbReference type="eggNOG" id="COG0477">
    <property type="taxonomic scope" value="Bacteria"/>
</dbReference>
<dbReference type="CDD" id="cd17502">
    <property type="entry name" value="MFS_Azr1_MDR_like"/>
    <property type="match status" value="1"/>
</dbReference>
<feature type="transmembrane region" description="Helical" evidence="7">
    <location>
        <begin position="108"/>
        <end position="129"/>
    </location>
</feature>
<dbReference type="OrthoDB" id="9812221at2"/>
<accession>S6AET9</accession>
<evidence type="ECO:0000313" key="9">
    <source>
        <dbReference type="EMBL" id="BAN48307.1"/>
    </source>
</evidence>
<protein>
    <submittedName>
        <fullName evidence="9">Putative drug resistance transporter</fullName>
    </submittedName>
</protein>
<dbReference type="Gene3D" id="1.20.1250.20">
    <property type="entry name" value="MFS general substrate transporter like domains"/>
    <property type="match status" value="1"/>
</dbReference>
<gene>
    <name evidence="9" type="ORF">PCA10_25750</name>
</gene>
<evidence type="ECO:0000259" key="8">
    <source>
        <dbReference type="PROSITE" id="PS50850"/>
    </source>
</evidence>
<keyword evidence="4 7" id="KW-0812">Transmembrane</keyword>
<feature type="transmembrane region" description="Helical" evidence="7">
    <location>
        <begin position="404"/>
        <end position="421"/>
    </location>
</feature>
<feature type="transmembrane region" description="Helical" evidence="7">
    <location>
        <begin position="234"/>
        <end position="253"/>
    </location>
</feature>
<reference evidence="9 10" key="1">
    <citation type="journal article" date="2013" name="Genome Announc.">
        <title>Complete Genome Sequence of the Carbazole Degrader Pseudomonas resinovorans Strain CA10 (NBRC 106553).</title>
        <authorList>
            <person name="Shintani M."/>
            <person name="Hosoyama A."/>
            <person name="Ohji S."/>
            <person name="Tsuchikane K."/>
            <person name="Takarada H."/>
            <person name="Yamazoe A."/>
            <person name="Fujita N."/>
            <person name="Nojiri H."/>
        </authorList>
    </citation>
    <scope>NUCLEOTIDE SEQUENCE [LARGE SCALE GENOMIC DNA]</scope>
    <source>
        <strain evidence="9 10">NBRC 106553</strain>
    </source>
</reference>
<dbReference type="Gene3D" id="1.20.1720.10">
    <property type="entry name" value="Multidrug resistance protein D"/>
    <property type="match status" value="1"/>
</dbReference>
<dbReference type="STRING" id="1245471.PCA10_25750"/>
<dbReference type="HOGENOM" id="CLU_000960_22_3_6"/>
<feature type="transmembrane region" description="Helical" evidence="7">
    <location>
        <begin position="307"/>
        <end position="324"/>
    </location>
</feature>
<feature type="transmembrane region" description="Helical" evidence="7">
    <location>
        <begin position="360"/>
        <end position="383"/>
    </location>
</feature>
<organism evidence="9 10">
    <name type="scientific">Metapseudomonas resinovorans NBRC 106553</name>
    <dbReference type="NCBI Taxonomy" id="1245471"/>
    <lineage>
        <taxon>Bacteria</taxon>
        <taxon>Pseudomonadati</taxon>
        <taxon>Pseudomonadota</taxon>
        <taxon>Gammaproteobacteria</taxon>
        <taxon>Pseudomonadales</taxon>
        <taxon>Pseudomonadaceae</taxon>
        <taxon>Metapseudomonas</taxon>
    </lineage>
</organism>
<feature type="transmembrane region" description="Helical" evidence="7">
    <location>
        <begin position="203"/>
        <end position="222"/>
    </location>
</feature>
<keyword evidence="10" id="KW-1185">Reference proteome</keyword>
<dbReference type="PROSITE" id="PS50850">
    <property type="entry name" value="MFS"/>
    <property type="match status" value="1"/>
</dbReference>
<evidence type="ECO:0000256" key="6">
    <source>
        <dbReference type="ARBA" id="ARBA00023136"/>
    </source>
</evidence>
<feature type="transmembrane region" description="Helical" evidence="7">
    <location>
        <begin position="336"/>
        <end position="354"/>
    </location>
</feature>
<evidence type="ECO:0000256" key="2">
    <source>
        <dbReference type="ARBA" id="ARBA00022448"/>
    </source>
</evidence>
<name>S6AET9_METRE</name>
<keyword evidence="6 7" id="KW-0472">Membrane</keyword>
<evidence type="ECO:0000256" key="1">
    <source>
        <dbReference type="ARBA" id="ARBA00004651"/>
    </source>
</evidence>
<feature type="transmembrane region" description="Helical" evidence="7">
    <location>
        <begin position="21"/>
        <end position="40"/>
    </location>
</feature>
<keyword evidence="5 7" id="KW-1133">Transmembrane helix</keyword>
<sequence>MNAPPRQLPAGHAQLRSLLPGLMLGLFMAALDQTIVAAALPAIARQLSGAELLAWVVSGYLLAMTVATPLFGKLGDQLGRRRMLAVALFLFVLASVLCALARDMGELVGARLLQGIGAGGLMATTQALVGDLVEPAERGRYQGWFSSMFALASLAGPLLGTLLSTRLSWHWVFWLNLPLGVLCFLLARPALRSLVQQRRDSPIDYPGAALLTLGLASLLWLVGRLGHAVDPLDAGNLAALGLFAMALPLFVASQKRASDPLIPLPLLRIATARGGWLLLFFASFQAIGLAVLIPLHASGEGLSGSTAQLTAIAFGAPLGAYIGGRLSAHWGRYKSLLVTGSSLLPLALLAWAWLPLSATGHLLVLLFCGAALGLQFPTSLVAVQNAVPAEHLGVATGLCGLSRGLGGALGVAALSSLYWLLSPGAPDTALELAGGALASEAFRQLLMLNALLALLPLVIALRLENLPLRRA</sequence>
<evidence type="ECO:0000256" key="7">
    <source>
        <dbReference type="SAM" id="Phobius"/>
    </source>
</evidence>
<keyword evidence="3" id="KW-1003">Cell membrane</keyword>
<dbReference type="Proteomes" id="UP000015503">
    <property type="component" value="Chromosome"/>
</dbReference>
<dbReference type="GO" id="GO:0022857">
    <property type="term" value="F:transmembrane transporter activity"/>
    <property type="evidence" value="ECO:0007669"/>
    <property type="project" value="InterPro"/>
</dbReference>
<evidence type="ECO:0000256" key="4">
    <source>
        <dbReference type="ARBA" id="ARBA00022692"/>
    </source>
</evidence>
<dbReference type="PANTHER" id="PTHR23501:SF197">
    <property type="entry name" value="COMD"/>
    <property type="match status" value="1"/>
</dbReference>
<feature type="transmembrane region" description="Helical" evidence="7">
    <location>
        <begin position="83"/>
        <end position="102"/>
    </location>
</feature>
<dbReference type="EMBL" id="AP013068">
    <property type="protein sequence ID" value="BAN48307.1"/>
    <property type="molecule type" value="Genomic_DNA"/>
</dbReference>
<dbReference type="FunFam" id="1.20.1720.10:FF:000004">
    <property type="entry name" value="EmrB/QacA family drug resistance transporter"/>
    <property type="match status" value="1"/>
</dbReference>
<dbReference type="RefSeq" id="WP_016492501.1">
    <property type="nucleotide sequence ID" value="NC_021499.1"/>
</dbReference>
<dbReference type="KEGG" id="pre:PCA10_25750"/>
<evidence type="ECO:0000256" key="5">
    <source>
        <dbReference type="ARBA" id="ARBA00022989"/>
    </source>
</evidence>
<dbReference type="PANTHER" id="PTHR23501">
    <property type="entry name" value="MAJOR FACILITATOR SUPERFAMILY"/>
    <property type="match status" value="1"/>
</dbReference>
<feature type="transmembrane region" description="Helical" evidence="7">
    <location>
        <begin position="171"/>
        <end position="191"/>
    </location>
</feature>
<dbReference type="PATRIC" id="fig|1245471.3.peg.2604"/>
<dbReference type="InterPro" id="IPR011701">
    <property type="entry name" value="MFS"/>
</dbReference>
<proteinExistence type="predicted"/>
<dbReference type="InterPro" id="IPR036259">
    <property type="entry name" value="MFS_trans_sf"/>
</dbReference>
<dbReference type="Pfam" id="PF07690">
    <property type="entry name" value="MFS_1"/>
    <property type="match status" value="1"/>
</dbReference>
<comment type="subcellular location">
    <subcellularLocation>
        <location evidence="1">Cell membrane</location>
        <topology evidence="1">Multi-pass membrane protein</topology>
    </subcellularLocation>
</comment>
<feature type="transmembrane region" description="Helical" evidence="7">
    <location>
        <begin position="141"/>
        <end position="159"/>
    </location>
</feature>
<feature type="domain" description="Major facilitator superfamily (MFS) profile" evidence="8">
    <location>
        <begin position="18"/>
        <end position="468"/>
    </location>
</feature>